<evidence type="ECO:0000313" key="1">
    <source>
        <dbReference type="EMBL" id="AIF84208.1"/>
    </source>
</evidence>
<dbReference type="AlphaFoldDB" id="A0A075MST7"/>
<dbReference type="Proteomes" id="UP000028194">
    <property type="component" value="Chromosome"/>
</dbReference>
<sequence>MMTKKGKKAETITDSYSSFSAAPIPGYAAVGGGKTS</sequence>
<dbReference type="EMBL" id="CP007174">
    <property type="protein sequence ID" value="AIF84208.1"/>
    <property type="molecule type" value="Genomic_DNA"/>
</dbReference>
<organism evidence="1 2">
    <name type="scientific">Candidatus Nitrososphaera evergladensis SR1</name>
    <dbReference type="NCBI Taxonomy" id="1459636"/>
    <lineage>
        <taxon>Archaea</taxon>
        <taxon>Nitrososphaerota</taxon>
        <taxon>Nitrososphaeria</taxon>
        <taxon>Nitrososphaerales</taxon>
        <taxon>Nitrososphaeraceae</taxon>
        <taxon>Nitrososphaera</taxon>
    </lineage>
</organism>
<proteinExistence type="predicted"/>
<gene>
    <name evidence="1" type="ORF">NTE_02154</name>
</gene>
<reference evidence="1 2" key="1">
    <citation type="journal article" date="2014" name="PLoS ONE">
        <title>Genome Sequence of Candidatus Nitrososphaera evergladensis from Group I.1b Enriched from Everglades Soil Reveals Novel Genomic Features of the Ammonia-Oxidizing Archaea.</title>
        <authorList>
            <person name="Zhalnina K.V."/>
            <person name="Dias R."/>
            <person name="Leonard M.T."/>
            <person name="Dorr de Quadros P."/>
            <person name="Camargo F.A."/>
            <person name="Drew J.C."/>
            <person name="Farmerie W.G."/>
            <person name="Daroub S.H."/>
            <person name="Triplett E.W."/>
        </authorList>
    </citation>
    <scope>NUCLEOTIDE SEQUENCE [LARGE SCALE GENOMIC DNA]</scope>
    <source>
        <strain evidence="1 2">SR1</strain>
    </source>
</reference>
<dbReference type="HOGENOM" id="CLU_3353806_0_0_2"/>
<name>A0A075MST7_9ARCH</name>
<evidence type="ECO:0000313" key="2">
    <source>
        <dbReference type="Proteomes" id="UP000028194"/>
    </source>
</evidence>
<keyword evidence="2" id="KW-1185">Reference proteome</keyword>
<dbReference type="KEGG" id="nev:NTE_02154"/>
<protein>
    <submittedName>
        <fullName evidence="1">Uncharacterized protein</fullName>
    </submittedName>
</protein>
<accession>A0A075MST7</accession>